<dbReference type="InterPro" id="IPR002942">
    <property type="entry name" value="S4_RNA-bd"/>
</dbReference>
<keyword evidence="4 8" id="KW-0689">Ribosomal protein</keyword>
<dbReference type="PANTHER" id="PTHR11831">
    <property type="entry name" value="30S 40S RIBOSOMAL PROTEIN"/>
    <property type="match status" value="1"/>
</dbReference>
<dbReference type="InterPro" id="IPR018079">
    <property type="entry name" value="Ribosomal_uS4_CS"/>
</dbReference>
<dbReference type="RefSeq" id="YP_003359457.1">
    <property type="nucleotide sequence ID" value="NC_013710.1"/>
</dbReference>
<gene>
    <name evidence="8" type="primary">rps4</name>
</gene>
<organism evidence="8">
    <name type="scientific">Ulnaria acus</name>
    <dbReference type="NCBI Taxonomy" id="1436140"/>
    <lineage>
        <taxon>Eukaryota</taxon>
        <taxon>Sar</taxon>
        <taxon>Stramenopiles</taxon>
        <taxon>Ochrophyta</taxon>
        <taxon>Bacillariophyta</taxon>
        <taxon>Fragilariophyceae</taxon>
        <taxon>Fragilariophycidae</taxon>
        <taxon>Licmophorales</taxon>
        <taxon>Ulnariaceae</taxon>
        <taxon>Ulnaria</taxon>
    </lineage>
</organism>
<name>D2JP76_9STRA</name>
<proteinExistence type="inferred from homology"/>
<evidence type="ECO:0000313" key="8">
    <source>
        <dbReference type="EMBL" id="ACX62005.1"/>
    </source>
</evidence>
<evidence type="ECO:0000259" key="7">
    <source>
        <dbReference type="SMART" id="SM00363"/>
    </source>
</evidence>
<dbReference type="SUPFAM" id="SSF55174">
    <property type="entry name" value="Alpha-L RNA-binding motif"/>
    <property type="match status" value="1"/>
</dbReference>
<dbReference type="GO" id="GO:0042274">
    <property type="term" value="P:ribosomal small subunit biogenesis"/>
    <property type="evidence" value="ECO:0007669"/>
    <property type="project" value="TreeGrafter"/>
</dbReference>
<keyword evidence="8" id="KW-0496">Mitochondrion</keyword>
<evidence type="ECO:0000256" key="1">
    <source>
        <dbReference type="ARBA" id="ARBA00007465"/>
    </source>
</evidence>
<dbReference type="InterPro" id="IPR022801">
    <property type="entry name" value="Ribosomal_uS4"/>
</dbReference>
<dbReference type="GeneID" id="8690493"/>
<reference evidence="8" key="1">
    <citation type="journal article" date="2010" name="Curr. Genet.">
        <title>Complete sequence of the mitochondrial genome of a diatom alga Synedra acus and comparative analysis of diatom mitochondrial genomes.</title>
        <authorList>
            <person name="Ravin N.V."/>
            <person name="Galachyants Y.P."/>
            <person name="Mardanov A.V."/>
            <person name="Beletsky A.V."/>
            <person name="Petrova D.P."/>
            <person name="Sherbakova T.A."/>
            <person name="Zakharova Y.R."/>
            <person name="Likhoshway Y.V."/>
            <person name="Skryabin K.G."/>
            <person name="Grachev M.A."/>
        </authorList>
    </citation>
    <scope>NUCLEOTIDE SEQUENCE [LARGE SCALE GENOMIC DNA]</scope>
</reference>
<accession>D2JP76</accession>
<dbReference type="Pfam" id="PF01479">
    <property type="entry name" value="S4"/>
    <property type="match status" value="1"/>
</dbReference>
<dbReference type="Gene3D" id="3.10.290.10">
    <property type="entry name" value="RNA-binding S4 domain"/>
    <property type="match status" value="1"/>
</dbReference>
<comment type="similarity">
    <text evidence="1">Belongs to the universal ribosomal protein uS4 family.</text>
</comment>
<dbReference type="AlphaFoldDB" id="D2JP76"/>
<evidence type="ECO:0000256" key="2">
    <source>
        <dbReference type="ARBA" id="ARBA00022730"/>
    </source>
</evidence>
<dbReference type="PROSITE" id="PS50889">
    <property type="entry name" value="S4"/>
    <property type="match status" value="1"/>
</dbReference>
<sequence>MRKDFKNKRKLLYKKCLNFRTNVQYRKRLLLFKFKKRKWNNFIHFLKRTSKRRNNFYKLYDINRYILPQTSAFFHKKYKTILHNKQKTSFYYGGLKKKFWKKQINHVLTRKKSFFKLKSFKHLALLSLLERRLDVLLYRAHFAPSIKYARQLIQQGHVNLNNSVITESSVRLKNNDKVSLNKISKNLVYDNLKNSTLWPLPPKYLAINYKTFEIIFTDTLSTYNYSMNFPVFLPNFYLLIRFSKYI</sequence>
<dbReference type="EMBL" id="GU002153">
    <property type="protein sequence ID" value="ACX62005.1"/>
    <property type="molecule type" value="Genomic_DNA"/>
</dbReference>
<dbReference type="PANTHER" id="PTHR11831:SF4">
    <property type="entry name" value="SMALL RIBOSOMAL SUBUNIT PROTEIN US4M"/>
    <property type="match status" value="1"/>
</dbReference>
<evidence type="ECO:0000256" key="4">
    <source>
        <dbReference type="ARBA" id="ARBA00022980"/>
    </source>
</evidence>
<dbReference type="GO" id="GO:0003735">
    <property type="term" value="F:structural constituent of ribosome"/>
    <property type="evidence" value="ECO:0007669"/>
    <property type="project" value="TreeGrafter"/>
</dbReference>
<dbReference type="SMART" id="SM00363">
    <property type="entry name" value="S4"/>
    <property type="match status" value="1"/>
</dbReference>
<feature type="domain" description="RNA-binding S4" evidence="7">
    <location>
        <begin position="131"/>
        <end position="193"/>
    </location>
</feature>
<evidence type="ECO:0000256" key="6">
    <source>
        <dbReference type="PROSITE-ProRule" id="PRU00182"/>
    </source>
</evidence>
<dbReference type="Gene3D" id="1.10.1050.10">
    <property type="entry name" value="Ribosomal Protein S4 Delta 41, Chain A, domain 1"/>
    <property type="match status" value="1"/>
</dbReference>
<evidence type="ECO:0000256" key="5">
    <source>
        <dbReference type="ARBA" id="ARBA00023274"/>
    </source>
</evidence>
<protein>
    <submittedName>
        <fullName evidence="8">Ribosomal protein S4</fullName>
    </submittedName>
</protein>
<keyword evidence="2 6" id="KW-0699">rRNA-binding</keyword>
<keyword evidence="5" id="KW-0687">Ribonucleoprotein</keyword>
<keyword evidence="3 6" id="KW-0694">RNA-binding</keyword>
<evidence type="ECO:0000256" key="3">
    <source>
        <dbReference type="ARBA" id="ARBA00022884"/>
    </source>
</evidence>
<dbReference type="CDD" id="cd00165">
    <property type="entry name" value="S4"/>
    <property type="match status" value="1"/>
</dbReference>
<dbReference type="PROSITE" id="PS00632">
    <property type="entry name" value="RIBOSOMAL_S4"/>
    <property type="match status" value="1"/>
</dbReference>
<dbReference type="GO" id="GO:0019843">
    <property type="term" value="F:rRNA binding"/>
    <property type="evidence" value="ECO:0007669"/>
    <property type="project" value="UniProtKB-KW"/>
</dbReference>
<dbReference type="InterPro" id="IPR036986">
    <property type="entry name" value="S4_RNA-bd_sf"/>
</dbReference>
<dbReference type="GO" id="GO:0015935">
    <property type="term" value="C:small ribosomal subunit"/>
    <property type="evidence" value="ECO:0007669"/>
    <property type="project" value="TreeGrafter"/>
</dbReference>
<geneLocation type="mitochondrion" evidence="8"/>